<sequence>MGYISILIHHGDFLLENNETFEYEGEEVYLWQDVDKDRISYLDIEDELKKLGYGEIIKFIYFISGMDKKNEIRYVMKFSDNDILEMMKWDGNGEIHIYVECVTVTVSEGENNTSQDCLQKRPNISINENDVISHNFSVEHEMNSLNSNESDENSIEYVPIGLDNQDEDEDTEMDGVQCKEAIQKYSIYNGYNVRFLKSERRKLQARCKLGCTWRIYDNLMQNEQTLLIKTTVKGHNVKEFVEKVKVNNNLNIKEIQSILMEKYGLSEHYEKLRSYKVELIKNDREGRFEFVLDVESIPTKPIFKRFYIDFSALRKCFSSGCRHFLGFDGTFLKTFLVAWAVLEGENEQTWLWFLRILFEDLNIRDGIGRKFTSDQQKWDLIRIPCCHACVCVNYMREDPALYVDKCYHRSTYIEIYKNALRPLNGSKMWVDVEEWPIYPPSIKKMLKEAKKKKRSI</sequence>
<dbReference type="Pfam" id="PF03108">
    <property type="entry name" value="DBD_Tnp_Mut"/>
    <property type="match status" value="1"/>
</dbReference>
<protein>
    <submittedName>
        <fullName evidence="3">Uncharacterized protein</fullName>
    </submittedName>
</protein>
<dbReference type="Pfam" id="PF26130">
    <property type="entry name" value="PB1-like"/>
    <property type="match status" value="1"/>
</dbReference>
<gene>
    <name evidence="3" type="ORF">MANES_10G071300</name>
</gene>
<evidence type="ECO:0000259" key="1">
    <source>
        <dbReference type="Pfam" id="PF03108"/>
    </source>
</evidence>
<dbReference type="InterPro" id="IPR004332">
    <property type="entry name" value="Transposase_MuDR"/>
</dbReference>
<accession>A0A2C9V599</accession>
<feature type="domain" description="PB1-like" evidence="2">
    <location>
        <begin position="3"/>
        <end position="100"/>
    </location>
</feature>
<dbReference type="EMBL" id="CM004396">
    <property type="protein sequence ID" value="OAY39152.1"/>
    <property type="molecule type" value="Genomic_DNA"/>
</dbReference>
<dbReference type="InterPro" id="IPR058594">
    <property type="entry name" value="PB1-like_dom_pln"/>
</dbReference>
<evidence type="ECO:0000259" key="2">
    <source>
        <dbReference type="Pfam" id="PF26130"/>
    </source>
</evidence>
<dbReference type="AlphaFoldDB" id="A0A2C9V599"/>
<feature type="domain" description="Transposase MuDR plant" evidence="1">
    <location>
        <begin position="177"/>
        <end position="219"/>
    </location>
</feature>
<organism evidence="3">
    <name type="scientific">Manihot esculenta</name>
    <name type="common">Cassava</name>
    <name type="synonym">Jatropha manihot</name>
    <dbReference type="NCBI Taxonomy" id="3983"/>
    <lineage>
        <taxon>Eukaryota</taxon>
        <taxon>Viridiplantae</taxon>
        <taxon>Streptophyta</taxon>
        <taxon>Embryophyta</taxon>
        <taxon>Tracheophyta</taxon>
        <taxon>Spermatophyta</taxon>
        <taxon>Magnoliopsida</taxon>
        <taxon>eudicotyledons</taxon>
        <taxon>Gunneridae</taxon>
        <taxon>Pentapetalae</taxon>
        <taxon>rosids</taxon>
        <taxon>fabids</taxon>
        <taxon>Malpighiales</taxon>
        <taxon>Euphorbiaceae</taxon>
        <taxon>Crotonoideae</taxon>
        <taxon>Manihoteae</taxon>
        <taxon>Manihot</taxon>
    </lineage>
</organism>
<proteinExistence type="predicted"/>
<dbReference type="PANTHER" id="PTHR31973:SF187">
    <property type="entry name" value="MUTATOR TRANSPOSASE MUDRA PROTEIN"/>
    <property type="match status" value="1"/>
</dbReference>
<reference evidence="3" key="1">
    <citation type="submission" date="2016-02" db="EMBL/GenBank/DDBJ databases">
        <title>WGS assembly of Manihot esculenta.</title>
        <authorList>
            <person name="Bredeson J.V."/>
            <person name="Prochnik S.E."/>
            <person name="Lyons J.B."/>
            <person name="Schmutz J."/>
            <person name="Grimwood J."/>
            <person name="Vrebalov J."/>
            <person name="Bart R.S."/>
            <person name="Amuge T."/>
            <person name="Ferguson M.E."/>
            <person name="Green R."/>
            <person name="Putnam N."/>
            <person name="Stites J."/>
            <person name="Rounsley S."/>
            <person name="Rokhsar D.S."/>
        </authorList>
    </citation>
    <scope>NUCLEOTIDE SEQUENCE [LARGE SCALE GENOMIC DNA]</scope>
    <source>
        <tissue evidence="3">Leaf</tissue>
    </source>
</reference>
<name>A0A2C9V599_MANES</name>
<dbReference type="PANTHER" id="PTHR31973">
    <property type="entry name" value="POLYPROTEIN, PUTATIVE-RELATED"/>
    <property type="match status" value="1"/>
</dbReference>
<evidence type="ECO:0000313" key="3">
    <source>
        <dbReference type="EMBL" id="OAY39152.1"/>
    </source>
</evidence>